<dbReference type="Proteomes" id="UP000062255">
    <property type="component" value="Chromosome"/>
</dbReference>
<dbReference type="SUPFAM" id="SSF46785">
    <property type="entry name" value="Winged helix' DNA-binding domain"/>
    <property type="match status" value="1"/>
</dbReference>
<organism evidence="1 2">
    <name type="scientific">Mycolicibacterium goodii</name>
    <name type="common">Mycobacterium goodii</name>
    <dbReference type="NCBI Taxonomy" id="134601"/>
    <lineage>
        <taxon>Bacteria</taxon>
        <taxon>Bacillati</taxon>
        <taxon>Actinomycetota</taxon>
        <taxon>Actinomycetes</taxon>
        <taxon>Mycobacteriales</taxon>
        <taxon>Mycobacteriaceae</taxon>
        <taxon>Mycolicibacterium</taxon>
    </lineage>
</organism>
<dbReference type="OrthoDB" id="9800506at2"/>
<dbReference type="PANTHER" id="PTHR33221">
    <property type="entry name" value="WINGED HELIX-TURN-HELIX TRANSCRIPTIONAL REGULATOR, RRF2 FAMILY"/>
    <property type="match status" value="1"/>
</dbReference>
<evidence type="ECO:0000313" key="1">
    <source>
        <dbReference type="EMBL" id="AKS30868.1"/>
    </source>
</evidence>
<dbReference type="InterPro" id="IPR036388">
    <property type="entry name" value="WH-like_DNA-bd_sf"/>
</dbReference>
<dbReference type="KEGG" id="mgo:AFA91_02135"/>
<dbReference type="EMBL" id="CP012150">
    <property type="protein sequence ID" value="AKS30868.1"/>
    <property type="molecule type" value="Genomic_DNA"/>
</dbReference>
<name>A0A0K0X0P3_MYCGD</name>
<proteinExistence type="predicted"/>
<sequence length="144" mass="15493">MPTPTSTQFAVAVHVLTYLAGVRDNRPVTSPELAGSVCTSPEYVRRVMIPLRTAGIVSSTPGANGGWRLAQSAESITLAEIWHLTRGTEPSIAMHAPDPSCMTGRGVQTALTDIEHDVADAVTQRLQHWTIAALLERVARQARP</sequence>
<dbReference type="AlphaFoldDB" id="A0A0K0X0P3"/>
<evidence type="ECO:0000313" key="2">
    <source>
        <dbReference type="Proteomes" id="UP000062255"/>
    </source>
</evidence>
<dbReference type="PATRIC" id="fig|134601.6.peg.443"/>
<reference evidence="1 2" key="1">
    <citation type="submission" date="2015-07" db="EMBL/GenBank/DDBJ databases">
        <title>Complete genome sequence of Mycobacterium goodii X7B, a facultative thermophilic biodesulfurizing bacterium.</title>
        <authorList>
            <person name="Yu B."/>
            <person name="Li F."/>
            <person name="Xu P."/>
        </authorList>
    </citation>
    <scope>NUCLEOTIDE SEQUENCE [LARGE SCALE GENOMIC DNA]</scope>
    <source>
        <strain evidence="1 2">X7B</strain>
    </source>
</reference>
<dbReference type="GO" id="GO:0005829">
    <property type="term" value="C:cytosol"/>
    <property type="evidence" value="ECO:0007669"/>
    <property type="project" value="TreeGrafter"/>
</dbReference>
<accession>A0A0K0X0P3</accession>
<dbReference type="GO" id="GO:0003700">
    <property type="term" value="F:DNA-binding transcription factor activity"/>
    <property type="evidence" value="ECO:0007669"/>
    <property type="project" value="TreeGrafter"/>
</dbReference>
<dbReference type="InterPro" id="IPR036390">
    <property type="entry name" value="WH_DNA-bd_sf"/>
</dbReference>
<dbReference type="Gene3D" id="1.10.10.10">
    <property type="entry name" value="Winged helix-like DNA-binding domain superfamily/Winged helix DNA-binding domain"/>
    <property type="match status" value="1"/>
</dbReference>
<dbReference type="PROSITE" id="PS51197">
    <property type="entry name" value="HTH_RRF2_2"/>
    <property type="match status" value="1"/>
</dbReference>
<protein>
    <submittedName>
        <fullName evidence="1">Rrf2 family transcriptional regulator</fullName>
    </submittedName>
</protein>
<dbReference type="PANTHER" id="PTHR33221:SF15">
    <property type="entry name" value="HTH-TYPE TRANSCRIPTIONAL REGULATOR YWGB-RELATED"/>
    <property type="match status" value="1"/>
</dbReference>
<gene>
    <name evidence="1" type="ORF">AFA91_02135</name>
</gene>
<dbReference type="Pfam" id="PF02082">
    <property type="entry name" value="Rrf2"/>
    <property type="match status" value="1"/>
</dbReference>
<dbReference type="InterPro" id="IPR000944">
    <property type="entry name" value="Tscrpt_reg_Rrf2"/>
</dbReference>
<dbReference type="STRING" id="134601.AFA91_02135"/>